<organism evidence="1 2">
    <name type="scientific">candidate division WWE3 bacterium RIFCSPLOWO2_12_FULL_36_10</name>
    <dbReference type="NCBI Taxonomy" id="1802630"/>
    <lineage>
        <taxon>Bacteria</taxon>
        <taxon>Katanobacteria</taxon>
    </lineage>
</organism>
<protein>
    <recommendedName>
        <fullName evidence="3">Nucleotide-diphospho-sugar transferase domain-containing protein</fullName>
    </recommendedName>
</protein>
<sequence>MIFRWSIWGEHISKNTELLRYSVLSFRKQFGGDHQYIIYTDNPDFVSRQLGASVDVRGFPSDENSQFCVMSKTTWRKWCPSSRLDINHDECYVDSDVFLLKYPKEIDLILSNQKIKFAIMDEFFGQPYQHGAMHKKATPDTPFVNAGFFVQKAGHDISSDLIEKFDWWRENIKDDEQTHHDEQGALAVALTKYLVKGELFILPKKKYMLISETSNAGIENLDNVTLFHATYPTHLAFYKFKYILDEILSDRLKPNFENAK</sequence>
<dbReference type="STRING" id="1802630.A3H26_03165"/>
<dbReference type="EMBL" id="MEVN01000045">
    <property type="protein sequence ID" value="OGC56187.1"/>
    <property type="molecule type" value="Genomic_DNA"/>
</dbReference>
<evidence type="ECO:0000313" key="2">
    <source>
        <dbReference type="Proteomes" id="UP000177763"/>
    </source>
</evidence>
<comment type="caution">
    <text evidence="1">The sequence shown here is derived from an EMBL/GenBank/DDBJ whole genome shotgun (WGS) entry which is preliminary data.</text>
</comment>
<evidence type="ECO:0000313" key="1">
    <source>
        <dbReference type="EMBL" id="OGC56187.1"/>
    </source>
</evidence>
<proteinExistence type="predicted"/>
<reference evidence="1 2" key="1">
    <citation type="journal article" date="2016" name="Nat. Commun.">
        <title>Thousands of microbial genomes shed light on interconnected biogeochemical processes in an aquifer system.</title>
        <authorList>
            <person name="Anantharaman K."/>
            <person name="Brown C.T."/>
            <person name="Hug L.A."/>
            <person name="Sharon I."/>
            <person name="Castelle C.J."/>
            <person name="Probst A.J."/>
            <person name="Thomas B.C."/>
            <person name="Singh A."/>
            <person name="Wilkins M.J."/>
            <person name="Karaoz U."/>
            <person name="Brodie E.L."/>
            <person name="Williams K.H."/>
            <person name="Hubbard S.S."/>
            <person name="Banfield J.F."/>
        </authorList>
    </citation>
    <scope>NUCLEOTIDE SEQUENCE [LARGE SCALE GENOMIC DNA]</scope>
</reference>
<dbReference type="AlphaFoldDB" id="A0A1F4VG41"/>
<accession>A0A1F4VG41</accession>
<gene>
    <name evidence="1" type="ORF">A3H26_03165</name>
</gene>
<dbReference type="Proteomes" id="UP000177763">
    <property type="component" value="Unassembled WGS sequence"/>
</dbReference>
<name>A0A1F4VG41_UNCKA</name>
<evidence type="ECO:0008006" key="3">
    <source>
        <dbReference type="Google" id="ProtNLM"/>
    </source>
</evidence>